<dbReference type="InterPro" id="IPR011659">
    <property type="entry name" value="WD40"/>
</dbReference>
<evidence type="ECO:0000313" key="8">
    <source>
        <dbReference type="EMBL" id="QHS62951.1"/>
    </source>
</evidence>
<dbReference type="Gene3D" id="3.30.1330.60">
    <property type="entry name" value="OmpA-like domain"/>
    <property type="match status" value="1"/>
</dbReference>
<feature type="compositionally biased region" description="Polar residues" evidence="5">
    <location>
        <begin position="527"/>
        <end position="546"/>
    </location>
</feature>
<dbReference type="GO" id="GO:0009279">
    <property type="term" value="C:cell outer membrane"/>
    <property type="evidence" value="ECO:0007669"/>
    <property type="project" value="UniProtKB-SubCell"/>
</dbReference>
<keyword evidence="2 4" id="KW-0472">Membrane</keyword>
<dbReference type="PANTHER" id="PTHR30329">
    <property type="entry name" value="STATOR ELEMENT OF FLAGELLAR MOTOR COMPLEX"/>
    <property type="match status" value="1"/>
</dbReference>
<accession>A0A6B9ZMU4</accession>
<dbReference type="InterPro" id="IPR011990">
    <property type="entry name" value="TPR-like_helical_dom_sf"/>
</dbReference>
<evidence type="ECO:0000256" key="2">
    <source>
        <dbReference type="ARBA" id="ARBA00023136"/>
    </source>
</evidence>
<evidence type="ECO:0000256" key="4">
    <source>
        <dbReference type="PROSITE-ProRule" id="PRU00473"/>
    </source>
</evidence>
<dbReference type="PANTHER" id="PTHR30329:SF21">
    <property type="entry name" value="LIPOPROTEIN YIAD-RELATED"/>
    <property type="match status" value="1"/>
</dbReference>
<dbReference type="CDD" id="cd07185">
    <property type="entry name" value="OmpA_C-like"/>
    <property type="match status" value="1"/>
</dbReference>
<evidence type="ECO:0000259" key="7">
    <source>
        <dbReference type="PROSITE" id="PS51123"/>
    </source>
</evidence>
<feature type="domain" description="OmpA-like" evidence="7">
    <location>
        <begin position="659"/>
        <end position="779"/>
    </location>
</feature>
<feature type="chain" id="PRO_5025537952" evidence="6">
    <location>
        <begin position="23"/>
        <end position="779"/>
    </location>
</feature>
<gene>
    <name evidence="8" type="ORF">GWR21_26205</name>
</gene>
<feature type="compositionally biased region" description="Low complexity" evidence="5">
    <location>
        <begin position="590"/>
        <end position="601"/>
    </location>
</feature>
<dbReference type="InterPro" id="IPR006664">
    <property type="entry name" value="OMP_bac"/>
</dbReference>
<keyword evidence="9" id="KW-1185">Reference proteome</keyword>
<dbReference type="SUPFAM" id="SSF103088">
    <property type="entry name" value="OmpA-like"/>
    <property type="match status" value="1"/>
</dbReference>
<dbReference type="Gene3D" id="1.25.40.10">
    <property type="entry name" value="Tetratricopeptide repeat domain"/>
    <property type="match status" value="1"/>
</dbReference>
<dbReference type="InterPro" id="IPR050330">
    <property type="entry name" value="Bact_OuterMem_StrucFunc"/>
</dbReference>
<dbReference type="RefSeq" id="WP_162334675.1">
    <property type="nucleotide sequence ID" value="NZ_CP048113.1"/>
</dbReference>
<dbReference type="Proteomes" id="UP000476411">
    <property type="component" value="Chromosome"/>
</dbReference>
<dbReference type="InterPro" id="IPR006665">
    <property type="entry name" value="OmpA-like"/>
</dbReference>
<proteinExistence type="predicted"/>
<dbReference type="PROSITE" id="PS51123">
    <property type="entry name" value="OMPA_2"/>
    <property type="match status" value="1"/>
</dbReference>
<keyword evidence="3" id="KW-0998">Cell outer membrane</keyword>
<protein>
    <submittedName>
        <fullName evidence="8">OmpA family protein</fullName>
    </submittedName>
</protein>
<evidence type="ECO:0000256" key="1">
    <source>
        <dbReference type="ARBA" id="ARBA00004442"/>
    </source>
</evidence>
<dbReference type="SUPFAM" id="SSF48452">
    <property type="entry name" value="TPR-like"/>
    <property type="match status" value="1"/>
</dbReference>
<organism evidence="8 9">
    <name type="scientific">Chitinophaga agri</name>
    <dbReference type="NCBI Taxonomy" id="2703787"/>
    <lineage>
        <taxon>Bacteria</taxon>
        <taxon>Pseudomonadati</taxon>
        <taxon>Bacteroidota</taxon>
        <taxon>Chitinophagia</taxon>
        <taxon>Chitinophagales</taxon>
        <taxon>Chitinophagaceae</taxon>
        <taxon>Chitinophaga</taxon>
    </lineage>
</organism>
<dbReference type="Pfam" id="PF00691">
    <property type="entry name" value="OmpA"/>
    <property type="match status" value="1"/>
</dbReference>
<evidence type="ECO:0000256" key="3">
    <source>
        <dbReference type="ARBA" id="ARBA00023237"/>
    </source>
</evidence>
<dbReference type="InterPro" id="IPR036737">
    <property type="entry name" value="OmpA-like_sf"/>
</dbReference>
<dbReference type="PRINTS" id="PR01021">
    <property type="entry name" value="OMPADOMAIN"/>
</dbReference>
<feature type="compositionally biased region" description="Low complexity" evidence="5">
    <location>
        <begin position="477"/>
        <end position="491"/>
    </location>
</feature>
<evidence type="ECO:0000256" key="6">
    <source>
        <dbReference type="SAM" id="SignalP"/>
    </source>
</evidence>
<evidence type="ECO:0000256" key="5">
    <source>
        <dbReference type="SAM" id="MobiDB-lite"/>
    </source>
</evidence>
<keyword evidence="6" id="KW-0732">Signal</keyword>
<dbReference type="EMBL" id="CP048113">
    <property type="protein sequence ID" value="QHS62951.1"/>
    <property type="molecule type" value="Genomic_DNA"/>
</dbReference>
<feature type="compositionally biased region" description="Basic and acidic residues" evidence="5">
    <location>
        <begin position="566"/>
        <end position="579"/>
    </location>
</feature>
<dbReference type="SUPFAM" id="SSF82171">
    <property type="entry name" value="DPP6 N-terminal domain-like"/>
    <property type="match status" value="1"/>
</dbReference>
<dbReference type="KEGG" id="chih:GWR21_26205"/>
<dbReference type="AlphaFoldDB" id="A0A6B9ZMU4"/>
<comment type="subcellular location">
    <subcellularLocation>
        <location evidence="1">Cell outer membrane</location>
    </subcellularLocation>
</comment>
<name>A0A6B9ZMU4_9BACT</name>
<feature type="signal peptide" evidence="6">
    <location>
        <begin position="1"/>
        <end position="22"/>
    </location>
</feature>
<evidence type="ECO:0000313" key="9">
    <source>
        <dbReference type="Proteomes" id="UP000476411"/>
    </source>
</evidence>
<reference evidence="8 9" key="1">
    <citation type="submission" date="2020-01" db="EMBL/GenBank/DDBJ databases">
        <title>Complete genome sequence of Chitinophaga sp. H33E-04 isolated from quinoa roots.</title>
        <authorList>
            <person name="Weon H.-Y."/>
            <person name="Lee S.A."/>
        </authorList>
    </citation>
    <scope>NUCLEOTIDE SEQUENCE [LARGE SCALE GENOMIC DNA]</scope>
    <source>
        <strain evidence="8 9">H33E-04</strain>
    </source>
</reference>
<feature type="region of interest" description="Disordered" evidence="5">
    <location>
        <begin position="467"/>
        <end position="601"/>
    </location>
</feature>
<dbReference type="Pfam" id="PF07676">
    <property type="entry name" value="PD40"/>
    <property type="match status" value="2"/>
</dbReference>
<sequence length="779" mass="87047">MLRRCYAILLCATLSVPVTLFAQEQKSVRVRADEAFERQEYAIAASLYGRLISKKKTKTSIDLLQRIALCNREIGQYDDAAFWYEKMVERPDCPPVAFLQYGEILKSVGKYVEAKQQIVKFKSSKQDSIRLANVMLAGCDSAIAWKSGRLDMAMENIKELSSSGSDYVSGVTRQGLLLVSNGYRKMTMNLLPERNPAIDPRTNQPYYKAYIFKQYSQGVANTFVEEVVPQLLALVPYHIGPVCFNAREDTIYVTLNSWQQDIANRKKRGPVNGERVMMVFWSVKTGDDWRPLEPVREINSPGFSTGHVALSRDGRTMYFASNRKGGQGKMDIWYSEKQKNGRWGKPKNCGPVINTPFDEAFPTYNEDDMLYFSSKGHPGLGGFDIFRAAGKGSDFRRLQNLRFPFNSGGDDLGFIMKANMYEGYFSSNRPGGGGSDDIYRFMDTHFSERFNNDQGIQPYKEIELGISPNPTILADNPAEPKTSAPATAKAPQVVSPRQPVTAPISFPSNDPTPANEKTEKEPVVVNPRQQVSAPISIPSTVTTTQHPVAEPVVAKNDPVAAPVKEPVSEPEKEPAKEPVKTGAPRRGPNKTTPAKTPAKTPVKTAPVVVAAPVVAPPVTEAEPENPYTEQTKPAEPVAVTKTETKPEAKQEVVMDEMDKAIQNKMETMEFYYDYNSAVLTTKSRNLLDRVAVVLNQYPDWKLQIRSYTDSRGSDAYNKDLSALRCYAVIEYLVRKGVNSTRLYYENIGKDPNDPCGKGVPCTDEQYMKSRRTMLKIIHK</sequence>